<dbReference type="Proteomes" id="UP000263517">
    <property type="component" value="Unassembled WGS sequence"/>
</dbReference>
<evidence type="ECO:0000313" key="2">
    <source>
        <dbReference type="Proteomes" id="UP000263517"/>
    </source>
</evidence>
<proteinExistence type="predicted"/>
<feature type="non-terminal residue" evidence="1">
    <location>
        <position position="427"/>
    </location>
</feature>
<organism evidence="1 2">
    <name type="scientific">Alteromonas australica</name>
    <dbReference type="NCBI Taxonomy" id="589873"/>
    <lineage>
        <taxon>Bacteria</taxon>
        <taxon>Pseudomonadati</taxon>
        <taxon>Pseudomonadota</taxon>
        <taxon>Gammaproteobacteria</taxon>
        <taxon>Alteromonadales</taxon>
        <taxon>Alteromonadaceae</taxon>
        <taxon>Alteromonas/Salinimonas group</taxon>
        <taxon>Alteromonas</taxon>
    </lineage>
</organism>
<sequence>MAIEKSLVSNPLDVDGEEAVQVNIVNPEAVSVETEDGGVIFNFDPDNPMMGGMDHGANLAEYIEPEVLDAIGADLVGMYNADKDSRSDWEESYVRGLDLLGLRFEDRTMPWAGACGVFHPMLSEAVVRFQAQTIQEIFPASGPAKTSIVGKLTDDKVKQAHRVQDYLNYLMTEKMSEYRSETEKLLFSLPIAGSAFRKVYYDSNLGRPCSMFVPAEDFVVSYGASDLKTCERATHVMKKTPNEIRKLQVSGFYRDVDLPTPTPDIGQIQEEYNKLTGSNVNYEVDQRHTLLEMVVDYDLPGFEDTQGGEQTGIALPYVITIDKGSRKILSIKRNWNEEDPQKLKVEHFIHYTYLPGLGFYGFGLVHMIGGLSKSATSLLRQLVDSGTLANLPGGLKARGLKIKGDDTPIMPGEFRDVDVPGGVIRDN</sequence>
<gene>
    <name evidence="1" type="ORF">DCW74_21110</name>
</gene>
<protein>
    <submittedName>
        <fullName evidence="1">Uncharacterized protein</fullName>
    </submittedName>
</protein>
<dbReference type="AlphaFoldDB" id="A0A350PAA7"/>
<evidence type="ECO:0000313" key="1">
    <source>
        <dbReference type="EMBL" id="HAW78224.1"/>
    </source>
</evidence>
<reference evidence="1 2" key="1">
    <citation type="journal article" date="2018" name="Nat. Biotechnol.">
        <title>A standardized bacterial taxonomy based on genome phylogeny substantially revises the tree of life.</title>
        <authorList>
            <person name="Parks D.H."/>
            <person name="Chuvochina M."/>
            <person name="Waite D.W."/>
            <person name="Rinke C."/>
            <person name="Skarshewski A."/>
            <person name="Chaumeil P.A."/>
            <person name="Hugenholtz P."/>
        </authorList>
    </citation>
    <scope>NUCLEOTIDE SEQUENCE [LARGE SCALE GENOMIC DNA]</scope>
    <source>
        <strain evidence="1">UBA11978</strain>
    </source>
</reference>
<accession>A0A350PAA7</accession>
<dbReference type="EMBL" id="DNAN01000739">
    <property type="protein sequence ID" value="HAW78224.1"/>
    <property type="molecule type" value="Genomic_DNA"/>
</dbReference>
<comment type="caution">
    <text evidence="1">The sequence shown here is derived from an EMBL/GenBank/DDBJ whole genome shotgun (WGS) entry which is preliminary data.</text>
</comment>
<name>A0A350PAA7_9ALTE</name>